<reference evidence="3" key="1">
    <citation type="submission" date="2021-01" db="EMBL/GenBank/DDBJ databases">
        <authorList>
            <person name="Corre E."/>
            <person name="Pelletier E."/>
            <person name="Niang G."/>
            <person name="Scheremetjew M."/>
            <person name="Finn R."/>
            <person name="Kale V."/>
            <person name="Holt S."/>
            <person name="Cochrane G."/>
            <person name="Meng A."/>
            <person name="Brown T."/>
            <person name="Cohen L."/>
        </authorList>
    </citation>
    <scope>NUCLEOTIDE SEQUENCE</scope>
    <source>
        <strain evidence="3">308</strain>
    </source>
</reference>
<feature type="transmembrane region" description="Helical" evidence="2">
    <location>
        <begin position="369"/>
        <end position="389"/>
    </location>
</feature>
<feature type="compositionally biased region" description="Basic and acidic residues" evidence="1">
    <location>
        <begin position="99"/>
        <end position="111"/>
    </location>
</feature>
<feature type="region of interest" description="Disordered" evidence="1">
    <location>
        <begin position="90"/>
        <end position="126"/>
    </location>
</feature>
<keyword evidence="2" id="KW-0812">Transmembrane</keyword>
<sequence length="402" mass="44063">MVGRCSILTAKDIFVVGNLQSRLRRQRCQRRPVMATCLFILLCSSYYAAAASGWFFSNDASVSTTTTTMAMTKAAIESILLTAMHRHPLYPKTASTEEPDSKAASDFDTRRTSAATSGTVPVRSRSPPPFLPASYSARFSLAVSYVRRSVGDDGRDRFTARDWIRNTTQSIVDDMAVNGRKRRTTTNATKSEDEGGGTEGEEGGTTRRVMETMPSCCYVKVLERYAYGDQIADVASCTPSEIHGNDTNKTVTSDIGISVADCFSYEASFILIPPSSDDRHASLRQPIRRPFAADVLNEVRHAISAGFYSGGNVYDVIYLGTSPIFFHSSNFSDDEYNNNEDDKGDLPSSTASSTMDDDEQQSEFGVEDILGISLVGSVFIYFVTAAVISRRQKSSSREKDGE</sequence>
<feature type="transmembrane region" description="Helical" evidence="2">
    <location>
        <begin position="33"/>
        <end position="56"/>
    </location>
</feature>
<gene>
    <name evidence="3" type="ORF">CHYS00102_LOCUS20584</name>
</gene>
<name>A0A7S1BQ07_9STRA</name>
<evidence type="ECO:0000313" key="3">
    <source>
        <dbReference type="EMBL" id="CAD8893375.1"/>
    </source>
</evidence>
<feature type="region of interest" description="Disordered" evidence="1">
    <location>
        <begin position="180"/>
        <end position="205"/>
    </location>
</feature>
<dbReference type="EMBL" id="HBFR01028364">
    <property type="protein sequence ID" value="CAD8893375.1"/>
    <property type="molecule type" value="Transcribed_RNA"/>
</dbReference>
<evidence type="ECO:0000256" key="1">
    <source>
        <dbReference type="SAM" id="MobiDB-lite"/>
    </source>
</evidence>
<dbReference type="AlphaFoldDB" id="A0A7S1BQ07"/>
<accession>A0A7S1BQ07</accession>
<keyword evidence="2" id="KW-0472">Membrane</keyword>
<evidence type="ECO:0000256" key="2">
    <source>
        <dbReference type="SAM" id="Phobius"/>
    </source>
</evidence>
<keyword evidence="2" id="KW-1133">Transmembrane helix</keyword>
<feature type="region of interest" description="Disordered" evidence="1">
    <location>
        <begin position="336"/>
        <end position="362"/>
    </location>
</feature>
<protein>
    <submittedName>
        <fullName evidence="3">Uncharacterized protein</fullName>
    </submittedName>
</protein>
<organism evidence="3">
    <name type="scientific">Corethron hystrix</name>
    <dbReference type="NCBI Taxonomy" id="216773"/>
    <lineage>
        <taxon>Eukaryota</taxon>
        <taxon>Sar</taxon>
        <taxon>Stramenopiles</taxon>
        <taxon>Ochrophyta</taxon>
        <taxon>Bacillariophyta</taxon>
        <taxon>Coscinodiscophyceae</taxon>
        <taxon>Corethrophycidae</taxon>
        <taxon>Corethrales</taxon>
        <taxon>Corethraceae</taxon>
        <taxon>Corethron</taxon>
    </lineage>
</organism>
<proteinExistence type="predicted"/>